<protein>
    <submittedName>
        <fullName evidence="2">Uncharacterized protein</fullName>
    </submittedName>
</protein>
<proteinExistence type="predicted"/>
<evidence type="ECO:0000313" key="2">
    <source>
        <dbReference type="EMBL" id="NML13966.1"/>
    </source>
</evidence>
<name>A0A848F5N4_9BURK</name>
<dbReference type="Proteomes" id="UP000574067">
    <property type="component" value="Unassembled WGS sequence"/>
</dbReference>
<organism evidence="2 3">
    <name type="scientific">Azohydromonas caseinilytica</name>
    <dbReference type="NCBI Taxonomy" id="2728836"/>
    <lineage>
        <taxon>Bacteria</taxon>
        <taxon>Pseudomonadati</taxon>
        <taxon>Pseudomonadota</taxon>
        <taxon>Betaproteobacteria</taxon>
        <taxon>Burkholderiales</taxon>
        <taxon>Sphaerotilaceae</taxon>
        <taxon>Azohydromonas</taxon>
    </lineage>
</organism>
<feature type="chain" id="PRO_5032571395" evidence="1">
    <location>
        <begin position="21"/>
        <end position="157"/>
    </location>
</feature>
<keyword evidence="1" id="KW-0732">Signal</keyword>
<dbReference type="EMBL" id="JABBFW010000001">
    <property type="protein sequence ID" value="NML13966.1"/>
    <property type="molecule type" value="Genomic_DNA"/>
</dbReference>
<reference evidence="2 3" key="1">
    <citation type="submission" date="2020-04" db="EMBL/GenBank/DDBJ databases">
        <title>Azohydromonas sp. isolated from soil.</title>
        <authorList>
            <person name="Dahal R.H."/>
        </authorList>
    </citation>
    <scope>NUCLEOTIDE SEQUENCE [LARGE SCALE GENOMIC DNA]</scope>
    <source>
        <strain evidence="2 3">G-1-1-14</strain>
    </source>
</reference>
<evidence type="ECO:0000313" key="3">
    <source>
        <dbReference type="Proteomes" id="UP000574067"/>
    </source>
</evidence>
<feature type="signal peptide" evidence="1">
    <location>
        <begin position="1"/>
        <end position="20"/>
    </location>
</feature>
<accession>A0A848F5N4</accession>
<gene>
    <name evidence="2" type="ORF">HHL10_03085</name>
</gene>
<dbReference type="AlphaFoldDB" id="A0A848F5N4"/>
<keyword evidence="3" id="KW-1185">Reference proteome</keyword>
<comment type="caution">
    <text evidence="2">The sequence shown here is derived from an EMBL/GenBank/DDBJ whole genome shotgun (WGS) entry which is preliminary data.</text>
</comment>
<evidence type="ECO:0000256" key="1">
    <source>
        <dbReference type="SAM" id="SignalP"/>
    </source>
</evidence>
<sequence length="157" mass="16703">MSSVGALCCVLALLTGTAGAAPAAEAPLDDRSRLVKALRAAGELHPERGLVHVSHTCDLLIDGQRYPVADVRELVRGAATARGVNRIVLLSSALRPVRRVAYAQERPLWCSGNRLYLHGAVADDAGAEGNVLVFSDGGRRVRAENVDVSDWPVFPAR</sequence>
<dbReference type="RefSeq" id="WP_169158836.1">
    <property type="nucleotide sequence ID" value="NZ_JABBFW010000001.1"/>
</dbReference>